<dbReference type="Proteomes" id="UP000219336">
    <property type="component" value="Unassembled WGS sequence"/>
</dbReference>
<reference evidence="3" key="1">
    <citation type="submission" date="2016-06" db="EMBL/GenBank/DDBJ databases">
        <authorList>
            <person name="Rodrigo-Torres L."/>
            <person name="Arahal R.D."/>
            <person name="Lucena T."/>
        </authorList>
    </citation>
    <scope>NUCLEOTIDE SEQUENCE [LARGE SCALE GENOMIC DNA]</scope>
    <source>
        <strain evidence="3">CECT8203</strain>
    </source>
</reference>
<dbReference type="Gene3D" id="1.20.1250.20">
    <property type="entry name" value="MFS general substrate transporter like domains"/>
    <property type="match status" value="1"/>
</dbReference>
<protein>
    <submittedName>
        <fullName evidence="2">Multidrug resistance protein D</fullName>
    </submittedName>
</protein>
<gene>
    <name evidence="2" type="ORF">VTH8203_03552</name>
</gene>
<keyword evidence="3" id="KW-1185">Reference proteome</keyword>
<dbReference type="InterPro" id="IPR036259">
    <property type="entry name" value="MFS_trans_sf"/>
</dbReference>
<feature type="transmembrane region" description="Helical" evidence="1">
    <location>
        <begin position="115"/>
        <end position="136"/>
    </location>
</feature>
<dbReference type="AlphaFoldDB" id="A0A240EMS3"/>
<feature type="transmembrane region" description="Helical" evidence="1">
    <location>
        <begin position="28"/>
        <end position="47"/>
    </location>
</feature>
<evidence type="ECO:0000256" key="1">
    <source>
        <dbReference type="SAM" id="Phobius"/>
    </source>
</evidence>
<evidence type="ECO:0000313" key="2">
    <source>
        <dbReference type="EMBL" id="SNX49904.1"/>
    </source>
</evidence>
<keyword evidence="1" id="KW-0812">Transmembrane</keyword>
<keyword evidence="1" id="KW-1133">Transmembrane helix</keyword>
<feature type="transmembrane region" description="Helical" evidence="1">
    <location>
        <begin position="87"/>
        <end position="109"/>
    </location>
</feature>
<accession>A0A240EMS3</accession>
<evidence type="ECO:0000313" key="3">
    <source>
        <dbReference type="Proteomes" id="UP000219336"/>
    </source>
</evidence>
<feature type="transmembrane region" description="Helical" evidence="1">
    <location>
        <begin position="53"/>
        <end position="80"/>
    </location>
</feature>
<proteinExistence type="predicted"/>
<keyword evidence="1" id="KW-0472">Membrane</keyword>
<dbReference type="EMBL" id="OANU01000080">
    <property type="protein sequence ID" value="SNX49904.1"/>
    <property type="molecule type" value="Genomic_DNA"/>
</dbReference>
<sequence length="150" mass="16277">MALTASTVTSRLFWNHFLKNSLSEHKTLFYGCIIQGTGAILITLSLVDQNYSLMLIGFSFMSFGSAFLIAIAGVSALYLFPDHKGQVGAIYGALQMVGAFGFTYILSLLPATQETIVICSWGVVLLSVVAFVVLLLRERKSTLVSEVLSN</sequence>
<name>A0A240EMS3_9VIBR</name>
<organism evidence="2 3">
    <name type="scientific">Vibrio thalassae</name>
    <dbReference type="NCBI Taxonomy" id="1243014"/>
    <lineage>
        <taxon>Bacteria</taxon>
        <taxon>Pseudomonadati</taxon>
        <taxon>Pseudomonadota</taxon>
        <taxon>Gammaproteobacteria</taxon>
        <taxon>Vibrionales</taxon>
        <taxon>Vibrionaceae</taxon>
        <taxon>Vibrio</taxon>
    </lineage>
</organism>
<dbReference type="RefSeq" id="WP_306346044.1">
    <property type="nucleotide sequence ID" value="NZ_JBHSII010000009.1"/>
</dbReference>
<dbReference type="SUPFAM" id="SSF103473">
    <property type="entry name" value="MFS general substrate transporter"/>
    <property type="match status" value="1"/>
</dbReference>